<reference evidence="1 2" key="1">
    <citation type="journal article" date="2015" name="BMC Genomics">
        <title>Genome mining reveals unlocked bioactive potential of marine Gram-negative bacteria.</title>
        <authorList>
            <person name="Machado H."/>
            <person name="Sonnenschein E.C."/>
            <person name="Melchiorsen J."/>
            <person name="Gram L."/>
        </authorList>
    </citation>
    <scope>NUCLEOTIDE SEQUENCE [LARGE SCALE GENOMIC DNA]</scope>
    <source>
        <strain evidence="1 2">S4054</strain>
    </source>
</reference>
<protein>
    <submittedName>
        <fullName evidence="1">Uncharacterized protein</fullName>
    </submittedName>
</protein>
<accession>A0A0F6A7F4</accession>
<dbReference type="RefSeq" id="WP_046357473.1">
    <property type="nucleotide sequence ID" value="NZ_AUXW01000170.1"/>
</dbReference>
<organism evidence="1 2">
    <name type="scientific">Pseudoalteromonas luteoviolacea S4054</name>
    <dbReference type="NCBI Taxonomy" id="1129367"/>
    <lineage>
        <taxon>Bacteria</taxon>
        <taxon>Pseudomonadati</taxon>
        <taxon>Pseudomonadota</taxon>
        <taxon>Gammaproteobacteria</taxon>
        <taxon>Alteromonadales</taxon>
        <taxon>Pseudoalteromonadaceae</taxon>
        <taxon>Pseudoalteromonas</taxon>
    </lineage>
</organism>
<dbReference type="PATRIC" id="fig|1129367.4.peg.4049"/>
<gene>
    <name evidence="1" type="ORF">N479_19895</name>
</gene>
<evidence type="ECO:0000313" key="1">
    <source>
        <dbReference type="EMBL" id="KKE82100.1"/>
    </source>
</evidence>
<dbReference type="Proteomes" id="UP000033434">
    <property type="component" value="Unassembled WGS sequence"/>
</dbReference>
<proteinExistence type="predicted"/>
<evidence type="ECO:0000313" key="2">
    <source>
        <dbReference type="Proteomes" id="UP000033434"/>
    </source>
</evidence>
<name>A0A0F6A7F4_9GAMM</name>
<dbReference type="AlphaFoldDB" id="A0A0F6A7F4"/>
<comment type="caution">
    <text evidence="1">The sequence shown here is derived from an EMBL/GenBank/DDBJ whole genome shotgun (WGS) entry which is preliminary data.</text>
</comment>
<dbReference type="EMBL" id="AUXW01000170">
    <property type="protein sequence ID" value="KKE82100.1"/>
    <property type="molecule type" value="Genomic_DNA"/>
</dbReference>
<sequence length="79" mass="8908">MINKLNFANSNSKNNVNKYVSQLCGNASFFSELIATICNMYVVRKVNFQLIVNPIQDDEAPEKCSVISPRYLQFNVTAS</sequence>